<evidence type="ECO:0000313" key="3">
    <source>
        <dbReference type="Proteomes" id="UP001174694"/>
    </source>
</evidence>
<proteinExistence type="inferred from homology"/>
<dbReference type="AlphaFoldDB" id="A0AA38R2M0"/>
<protein>
    <recommendedName>
        <fullName evidence="4">Methyltransferase domain-containing protein</fullName>
    </recommendedName>
</protein>
<sequence>MGASESKPPPSAAVYNPLQLKLYDFVVLRISNGYAWRCSTDDVLLPFFRGRLAGSNRHLDVGVGNGFYLVKSKDVLFSIKNITLMDVNKNALDVTASRLARLGFRTDSVLHDVTEPWSRPNDAQPFDSISLFYLLHCLPGPLSDKADKIAASLKAHLNRDSGVLYGATILGDEARHNLFGKLLMRLWNKLGVFGNRTDKESDLQEALQRHFSEVEVRREGRVALFTASKPIGGDFGSPRAAQTS</sequence>
<reference evidence="2" key="1">
    <citation type="submission" date="2022-07" db="EMBL/GenBank/DDBJ databases">
        <title>Fungi with potential for degradation of polypropylene.</title>
        <authorList>
            <person name="Gostincar C."/>
        </authorList>
    </citation>
    <scope>NUCLEOTIDE SEQUENCE</scope>
    <source>
        <strain evidence="2">EXF-13308</strain>
    </source>
</reference>
<name>A0AA38R2M0_9PEZI</name>
<evidence type="ECO:0000256" key="1">
    <source>
        <dbReference type="ARBA" id="ARBA00008361"/>
    </source>
</evidence>
<accession>A0AA38R2M0</accession>
<evidence type="ECO:0008006" key="4">
    <source>
        <dbReference type="Google" id="ProtNLM"/>
    </source>
</evidence>
<dbReference type="EMBL" id="JANBVO010000068">
    <property type="protein sequence ID" value="KAJ9131352.1"/>
    <property type="molecule type" value="Genomic_DNA"/>
</dbReference>
<dbReference type="Proteomes" id="UP001174694">
    <property type="component" value="Unassembled WGS sequence"/>
</dbReference>
<gene>
    <name evidence="2" type="ORF">NKR23_g11746</name>
</gene>
<evidence type="ECO:0000313" key="2">
    <source>
        <dbReference type="EMBL" id="KAJ9131352.1"/>
    </source>
</evidence>
<dbReference type="Gene3D" id="3.40.50.150">
    <property type="entry name" value="Vaccinia Virus protein VP39"/>
    <property type="match status" value="1"/>
</dbReference>
<organism evidence="2 3">
    <name type="scientific">Pleurostoma richardsiae</name>
    <dbReference type="NCBI Taxonomy" id="41990"/>
    <lineage>
        <taxon>Eukaryota</taxon>
        <taxon>Fungi</taxon>
        <taxon>Dikarya</taxon>
        <taxon>Ascomycota</taxon>
        <taxon>Pezizomycotina</taxon>
        <taxon>Sordariomycetes</taxon>
        <taxon>Sordariomycetidae</taxon>
        <taxon>Calosphaeriales</taxon>
        <taxon>Pleurostomataceae</taxon>
        <taxon>Pleurostoma</taxon>
    </lineage>
</organism>
<dbReference type="GO" id="GO:0008168">
    <property type="term" value="F:methyltransferase activity"/>
    <property type="evidence" value="ECO:0007669"/>
    <property type="project" value="InterPro"/>
</dbReference>
<comment type="similarity">
    <text evidence="1">Belongs to the methyltransferase superfamily.</text>
</comment>
<keyword evidence="3" id="KW-1185">Reference proteome</keyword>
<dbReference type="SUPFAM" id="SSF53335">
    <property type="entry name" value="S-adenosyl-L-methionine-dependent methyltransferases"/>
    <property type="match status" value="1"/>
</dbReference>
<dbReference type="PIRSF" id="PIRSF011491">
    <property type="entry name" value="Mtase_YbcY_prd"/>
    <property type="match status" value="1"/>
</dbReference>
<dbReference type="InterPro" id="IPR029063">
    <property type="entry name" value="SAM-dependent_MTases_sf"/>
</dbReference>
<dbReference type="InterPro" id="IPR016584">
    <property type="entry name" value="MeTrfase_VrtF"/>
</dbReference>
<comment type="caution">
    <text evidence="2">The sequence shown here is derived from an EMBL/GenBank/DDBJ whole genome shotgun (WGS) entry which is preliminary data.</text>
</comment>